<organism evidence="1 2">
    <name type="scientific">Fomitopsis schrenkii</name>
    <name type="common">Brown rot fungus</name>
    <dbReference type="NCBI Taxonomy" id="2126942"/>
    <lineage>
        <taxon>Eukaryota</taxon>
        <taxon>Fungi</taxon>
        <taxon>Dikarya</taxon>
        <taxon>Basidiomycota</taxon>
        <taxon>Agaricomycotina</taxon>
        <taxon>Agaricomycetes</taxon>
        <taxon>Polyporales</taxon>
        <taxon>Fomitopsis</taxon>
    </lineage>
</organism>
<dbReference type="AlphaFoldDB" id="S8EE37"/>
<sequence>MCYPVDEKSLDPLSLDGLAPVLVAVRKYNMNLTEKYITQRLRQLVAMSPLQGYCLSIHFQLGDNLTRAAARGFLAQGIRSAYVDIHIRELDDISGSAYARLLDYHSKCSVAVLHVINTYPDTPSERSERYQWRRLVEDKPSGYEVQPQNAMAEVLTEAAKCDYCRPQVWNHLQGFLRLMTARMDAAITQVSSEVFPF</sequence>
<reference evidence="1 2" key="1">
    <citation type="journal article" date="2012" name="Science">
        <title>The Paleozoic origin of enzymatic lignin decomposition reconstructed from 31 fungal genomes.</title>
        <authorList>
            <person name="Floudas D."/>
            <person name="Binder M."/>
            <person name="Riley R."/>
            <person name="Barry K."/>
            <person name="Blanchette R.A."/>
            <person name="Henrissat B."/>
            <person name="Martinez A.T."/>
            <person name="Otillar R."/>
            <person name="Spatafora J.W."/>
            <person name="Yadav J.S."/>
            <person name="Aerts A."/>
            <person name="Benoit I."/>
            <person name="Boyd A."/>
            <person name="Carlson A."/>
            <person name="Copeland A."/>
            <person name="Coutinho P.M."/>
            <person name="de Vries R.P."/>
            <person name="Ferreira P."/>
            <person name="Findley K."/>
            <person name="Foster B."/>
            <person name="Gaskell J."/>
            <person name="Glotzer D."/>
            <person name="Gorecki P."/>
            <person name="Heitman J."/>
            <person name="Hesse C."/>
            <person name="Hori C."/>
            <person name="Igarashi K."/>
            <person name="Jurgens J.A."/>
            <person name="Kallen N."/>
            <person name="Kersten P."/>
            <person name="Kohler A."/>
            <person name="Kuees U."/>
            <person name="Kumar T.K.A."/>
            <person name="Kuo A."/>
            <person name="LaButti K."/>
            <person name="Larrondo L.F."/>
            <person name="Lindquist E."/>
            <person name="Ling A."/>
            <person name="Lombard V."/>
            <person name="Lucas S."/>
            <person name="Lundell T."/>
            <person name="Martin R."/>
            <person name="McLaughlin D.J."/>
            <person name="Morgenstern I."/>
            <person name="Morin E."/>
            <person name="Murat C."/>
            <person name="Nagy L.G."/>
            <person name="Nolan M."/>
            <person name="Ohm R.A."/>
            <person name="Patyshakuliyeva A."/>
            <person name="Rokas A."/>
            <person name="Ruiz-Duenas F.J."/>
            <person name="Sabat G."/>
            <person name="Salamov A."/>
            <person name="Samejima M."/>
            <person name="Schmutz J."/>
            <person name="Slot J.C."/>
            <person name="St John F."/>
            <person name="Stenlid J."/>
            <person name="Sun H."/>
            <person name="Sun S."/>
            <person name="Syed K."/>
            <person name="Tsang A."/>
            <person name="Wiebenga A."/>
            <person name="Young D."/>
            <person name="Pisabarro A."/>
            <person name="Eastwood D.C."/>
            <person name="Martin F."/>
            <person name="Cullen D."/>
            <person name="Grigoriev I.V."/>
            <person name="Hibbett D.S."/>
        </authorList>
    </citation>
    <scope>NUCLEOTIDE SEQUENCE</scope>
    <source>
        <strain evidence="2">FP-58527</strain>
    </source>
</reference>
<protein>
    <submittedName>
        <fullName evidence="1">Uncharacterized protein</fullName>
    </submittedName>
</protein>
<evidence type="ECO:0000313" key="1">
    <source>
        <dbReference type="EMBL" id="EPT03227.1"/>
    </source>
</evidence>
<name>S8EE37_FOMSC</name>
<evidence type="ECO:0000313" key="2">
    <source>
        <dbReference type="Proteomes" id="UP000015241"/>
    </source>
</evidence>
<accession>S8EE37</accession>
<dbReference type="HOGENOM" id="CLU_1384189_0_0_1"/>
<gene>
    <name evidence="1" type="ORF">FOMPIDRAFT_90973</name>
</gene>
<dbReference type="STRING" id="743788.S8EE37"/>
<dbReference type="EMBL" id="KE504131">
    <property type="protein sequence ID" value="EPT03227.1"/>
    <property type="molecule type" value="Genomic_DNA"/>
</dbReference>
<dbReference type="Proteomes" id="UP000015241">
    <property type="component" value="Unassembled WGS sequence"/>
</dbReference>
<proteinExistence type="predicted"/>
<dbReference type="InParanoid" id="S8EE37"/>
<dbReference type="OrthoDB" id="3357985at2759"/>
<keyword evidence="2" id="KW-1185">Reference proteome</keyword>